<accession>A0ABR4HFK3</accession>
<feature type="region of interest" description="Disordered" evidence="1">
    <location>
        <begin position="1"/>
        <end position="26"/>
    </location>
</feature>
<name>A0ABR4HFK3_9EURO</name>
<keyword evidence="3" id="KW-1185">Reference proteome</keyword>
<reference evidence="2 3" key="1">
    <citation type="submission" date="2024-07" db="EMBL/GenBank/DDBJ databases">
        <title>Section-level genome sequencing and comparative genomics of Aspergillus sections Usti and Cavernicolus.</title>
        <authorList>
            <consortium name="Lawrence Berkeley National Laboratory"/>
            <person name="Nybo J.L."/>
            <person name="Vesth T.C."/>
            <person name="Theobald S."/>
            <person name="Frisvad J.C."/>
            <person name="Larsen T.O."/>
            <person name="Kjaerboelling I."/>
            <person name="Rothschild-Mancinelli K."/>
            <person name="Lyhne E.K."/>
            <person name="Kogle M.E."/>
            <person name="Barry K."/>
            <person name="Clum A."/>
            <person name="Na H."/>
            <person name="Ledsgaard L."/>
            <person name="Lin J."/>
            <person name="Lipzen A."/>
            <person name="Kuo A."/>
            <person name="Riley R."/>
            <person name="Mondo S."/>
            <person name="Labutti K."/>
            <person name="Haridas S."/>
            <person name="Pangalinan J."/>
            <person name="Salamov A.A."/>
            <person name="Simmons B.A."/>
            <person name="Magnuson J.K."/>
            <person name="Chen J."/>
            <person name="Drula E."/>
            <person name="Henrissat B."/>
            <person name="Wiebenga A."/>
            <person name="Lubbers R.J."/>
            <person name="Gomes A.C."/>
            <person name="Makela M.R."/>
            <person name="Stajich J."/>
            <person name="Grigoriev I.V."/>
            <person name="Mortensen U.H."/>
            <person name="De Vries R.P."/>
            <person name="Baker S.E."/>
            <person name="Andersen M.R."/>
        </authorList>
    </citation>
    <scope>NUCLEOTIDE SEQUENCE [LARGE SCALE GENOMIC DNA]</scope>
    <source>
        <strain evidence="2 3">CBS 588.65</strain>
    </source>
</reference>
<organism evidence="2 3">
    <name type="scientific">Aspergillus granulosus</name>
    <dbReference type="NCBI Taxonomy" id="176169"/>
    <lineage>
        <taxon>Eukaryota</taxon>
        <taxon>Fungi</taxon>
        <taxon>Dikarya</taxon>
        <taxon>Ascomycota</taxon>
        <taxon>Pezizomycotina</taxon>
        <taxon>Eurotiomycetes</taxon>
        <taxon>Eurotiomycetidae</taxon>
        <taxon>Eurotiales</taxon>
        <taxon>Aspergillaceae</taxon>
        <taxon>Aspergillus</taxon>
        <taxon>Aspergillus subgen. Nidulantes</taxon>
    </lineage>
</organism>
<evidence type="ECO:0000313" key="2">
    <source>
        <dbReference type="EMBL" id="KAL2813538.1"/>
    </source>
</evidence>
<sequence length="221" mass="25365">MGKKKKLQKQLEADNSPDPLPASSPFTHVDQKLSRLRDCPTVPLEMTFYIDWELHEFVCTQLNGLWDSLGELTTVDGPPGQTEITTCKQYLIRHWGYDGIGILARVAECYANKKSMPHKTHLGVRYNIEHGERFEAAAPELIFNAKGKPNDLINMAKMLSWLTGTFKMPKEGEPTYSYSEPSVSLHTSCKPYCAIAPNWKYNWEFGWRYRLNLLGPQYFFP</sequence>
<proteinExistence type="predicted"/>
<protein>
    <submittedName>
        <fullName evidence="2">Uncharacterized protein</fullName>
    </submittedName>
</protein>
<dbReference type="EMBL" id="JBFXLT010000039">
    <property type="protein sequence ID" value="KAL2813538.1"/>
    <property type="molecule type" value="Genomic_DNA"/>
</dbReference>
<evidence type="ECO:0000256" key="1">
    <source>
        <dbReference type="SAM" id="MobiDB-lite"/>
    </source>
</evidence>
<gene>
    <name evidence="2" type="ORF">BJX63DRAFT_394027</name>
</gene>
<comment type="caution">
    <text evidence="2">The sequence shown here is derived from an EMBL/GenBank/DDBJ whole genome shotgun (WGS) entry which is preliminary data.</text>
</comment>
<dbReference type="Proteomes" id="UP001610334">
    <property type="component" value="Unassembled WGS sequence"/>
</dbReference>
<evidence type="ECO:0000313" key="3">
    <source>
        <dbReference type="Proteomes" id="UP001610334"/>
    </source>
</evidence>